<evidence type="ECO:0000259" key="3">
    <source>
        <dbReference type="PROSITE" id="PS50977"/>
    </source>
</evidence>
<dbReference type="SUPFAM" id="SSF46689">
    <property type="entry name" value="Homeodomain-like"/>
    <property type="match status" value="1"/>
</dbReference>
<dbReference type="AlphaFoldDB" id="A0A329MV21"/>
<evidence type="ECO:0000256" key="1">
    <source>
        <dbReference type="ARBA" id="ARBA00023125"/>
    </source>
</evidence>
<feature type="DNA-binding region" description="H-T-H motif" evidence="2">
    <location>
        <begin position="34"/>
        <end position="53"/>
    </location>
</feature>
<organism evidence="4 5">
    <name type="scientific">Paenibacillus contaminans</name>
    <dbReference type="NCBI Taxonomy" id="450362"/>
    <lineage>
        <taxon>Bacteria</taxon>
        <taxon>Bacillati</taxon>
        <taxon>Bacillota</taxon>
        <taxon>Bacilli</taxon>
        <taxon>Bacillales</taxon>
        <taxon>Paenibacillaceae</taxon>
        <taxon>Paenibacillus</taxon>
    </lineage>
</organism>
<dbReference type="RefSeq" id="WP_113029919.1">
    <property type="nucleotide sequence ID" value="NZ_QMFB01000002.1"/>
</dbReference>
<dbReference type="InterPro" id="IPR050624">
    <property type="entry name" value="HTH-type_Tx_Regulator"/>
</dbReference>
<feature type="domain" description="HTH tetR-type" evidence="3">
    <location>
        <begin position="11"/>
        <end position="71"/>
    </location>
</feature>
<dbReference type="PANTHER" id="PTHR43479:SF7">
    <property type="entry name" value="TETR-FAMILY TRANSCRIPTIONAL REGULATOR"/>
    <property type="match status" value="1"/>
</dbReference>
<comment type="caution">
    <text evidence="4">The sequence shown here is derived from an EMBL/GenBank/DDBJ whole genome shotgun (WGS) entry which is preliminary data.</text>
</comment>
<evidence type="ECO:0000256" key="2">
    <source>
        <dbReference type="PROSITE-ProRule" id="PRU00335"/>
    </source>
</evidence>
<dbReference type="PANTHER" id="PTHR43479">
    <property type="entry name" value="ACREF/ENVCD OPERON REPRESSOR-RELATED"/>
    <property type="match status" value="1"/>
</dbReference>
<sequence length="211" mass="24586">MNTKRTDPRVVRTRQLLRKALIELMEERDYDSISVQDIADRATVKRATFYLHFVDKPAFVQKLSDELLEELSAEIIVPFNEEGDTFDFLSGEPHPSFVRLFHHISERFDLYRALLVRNRIPYFADGLLNVIHEFVARGIDYAEPDDRNLSAAREVAVKYVESAFLEVIVWWIRNLMPYSEEEIAGQLMRLSIRGPYQEIPARRRSGPPTTS</sequence>
<keyword evidence="5" id="KW-1185">Reference proteome</keyword>
<dbReference type="InterPro" id="IPR001647">
    <property type="entry name" value="HTH_TetR"/>
</dbReference>
<dbReference type="GO" id="GO:0003677">
    <property type="term" value="F:DNA binding"/>
    <property type="evidence" value="ECO:0007669"/>
    <property type="project" value="UniProtKB-UniRule"/>
</dbReference>
<dbReference type="EMBL" id="QMFB01000002">
    <property type="protein sequence ID" value="RAV22513.1"/>
    <property type="molecule type" value="Genomic_DNA"/>
</dbReference>
<accession>A0A329MV21</accession>
<dbReference type="OrthoDB" id="9810250at2"/>
<dbReference type="InterPro" id="IPR039532">
    <property type="entry name" value="TetR_C_Firmicutes"/>
</dbReference>
<evidence type="ECO:0000313" key="5">
    <source>
        <dbReference type="Proteomes" id="UP000250369"/>
    </source>
</evidence>
<reference evidence="4 5" key="1">
    <citation type="journal article" date="2009" name="Int. J. Syst. Evol. Microbiol.">
        <title>Paenibacillus contaminans sp. nov., isolated from a contaminated laboratory plate.</title>
        <authorList>
            <person name="Chou J.H."/>
            <person name="Lee J.H."/>
            <person name="Lin M.C."/>
            <person name="Chang P.S."/>
            <person name="Arun A.B."/>
            <person name="Young C.C."/>
            <person name="Chen W.M."/>
        </authorList>
    </citation>
    <scope>NUCLEOTIDE SEQUENCE [LARGE SCALE GENOMIC DNA]</scope>
    <source>
        <strain evidence="4 5">CKOBP-6</strain>
    </source>
</reference>
<dbReference type="PROSITE" id="PS50977">
    <property type="entry name" value="HTH_TETR_2"/>
    <property type="match status" value="1"/>
</dbReference>
<dbReference type="Pfam" id="PF14278">
    <property type="entry name" value="TetR_C_8"/>
    <property type="match status" value="1"/>
</dbReference>
<dbReference type="Pfam" id="PF00440">
    <property type="entry name" value="TetR_N"/>
    <property type="match status" value="1"/>
</dbReference>
<dbReference type="Gene3D" id="1.10.357.10">
    <property type="entry name" value="Tetracycline Repressor, domain 2"/>
    <property type="match status" value="1"/>
</dbReference>
<name>A0A329MV21_9BACL</name>
<dbReference type="InterPro" id="IPR009057">
    <property type="entry name" value="Homeodomain-like_sf"/>
</dbReference>
<keyword evidence="1 2" id="KW-0238">DNA-binding</keyword>
<protein>
    <submittedName>
        <fullName evidence="4">TetR/AcrR family transcriptional regulator</fullName>
    </submittedName>
</protein>
<gene>
    <name evidence="4" type="ORF">DQG23_06140</name>
</gene>
<proteinExistence type="predicted"/>
<evidence type="ECO:0000313" key="4">
    <source>
        <dbReference type="EMBL" id="RAV22513.1"/>
    </source>
</evidence>
<dbReference type="Proteomes" id="UP000250369">
    <property type="component" value="Unassembled WGS sequence"/>
</dbReference>